<organism evidence="3 4">
    <name type="scientific">Paraburkholderia tagetis</name>
    <dbReference type="NCBI Taxonomy" id="2913261"/>
    <lineage>
        <taxon>Bacteria</taxon>
        <taxon>Pseudomonadati</taxon>
        <taxon>Pseudomonadota</taxon>
        <taxon>Betaproteobacteria</taxon>
        <taxon>Burkholderiales</taxon>
        <taxon>Burkholderiaceae</taxon>
        <taxon>Paraburkholderia</taxon>
    </lineage>
</organism>
<dbReference type="AlphaFoldDB" id="A0A9X1UL34"/>
<protein>
    <recommendedName>
        <fullName evidence="5">Chromosome partition protein Smc</fullName>
    </recommendedName>
</protein>
<evidence type="ECO:0000256" key="2">
    <source>
        <dbReference type="SAM" id="MobiDB-lite"/>
    </source>
</evidence>
<dbReference type="Proteomes" id="UP001139308">
    <property type="component" value="Unassembled WGS sequence"/>
</dbReference>
<evidence type="ECO:0000313" key="3">
    <source>
        <dbReference type="EMBL" id="MCG5077291.1"/>
    </source>
</evidence>
<feature type="coiled-coil region" evidence="1">
    <location>
        <begin position="209"/>
        <end position="374"/>
    </location>
</feature>
<feature type="region of interest" description="Disordered" evidence="2">
    <location>
        <begin position="1"/>
        <end position="51"/>
    </location>
</feature>
<gene>
    <name evidence="3" type="ORF">L5014_28765</name>
</gene>
<dbReference type="Gene3D" id="6.10.250.3110">
    <property type="match status" value="1"/>
</dbReference>
<evidence type="ECO:0000256" key="1">
    <source>
        <dbReference type="SAM" id="Coils"/>
    </source>
</evidence>
<proteinExistence type="predicted"/>
<evidence type="ECO:0000313" key="4">
    <source>
        <dbReference type="Proteomes" id="UP001139308"/>
    </source>
</evidence>
<evidence type="ECO:0008006" key="5">
    <source>
        <dbReference type="Google" id="ProtNLM"/>
    </source>
</evidence>
<comment type="caution">
    <text evidence="3">The sequence shown here is derived from an EMBL/GenBank/DDBJ whole genome shotgun (WGS) entry which is preliminary data.</text>
</comment>
<dbReference type="RefSeq" id="WP_238467192.1">
    <property type="nucleotide sequence ID" value="NZ_JAKLJA010000033.1"/>
</dbReference>
<keyword evidence="1" id="KW-0175">Coiled coil</keyword>
<name>A0A9X1UL34_9BURK</name>
<accession>A0A9X1UL34</accession>
<reference evidence="3" key="1">
    <citation type="submission" date="2022-01" db="EMBL/GenBank/DDBJ databases">
        <title>Genome sequence and assembly of Parabukholderia sp. RG36.</title>
        <authorList>
            <person name="Chhetri G."/>
        </authorList>
    </citation>
    <scope>NUCLEOTIDE SEQUENCE</scope>
    <source>
        <strain evidence="3">RG36</strain>
    </source>
</reference>
<sequence>MSNNKKPPVDSSFDPSIPEDENNKSSGGSLFDPSIPEDGVALPDDESEIGGDIYNSHLPSTADIAIAAREAFTDKLPEEAIQNVIHASAEINDSVRRVMHEHMNLGFKFGEVIRYVQTFYATTFGNSPKTRERATRDAIAYLESLHRISKGKILLHLKAYARFNENADAVEFLRLTDMQYLLASDVGDDIVEQIIEKRKEDPEMSTRAARDLIALLRQQRDRIEADKEELASVNDEYAGLMEQFNSATSETNRLKQEIERLRLNQKTAQDATDRLRNELTLSSQSASALHQELHSTQAQLDVARRENGDLRARKPDMQDPQVKQDLKRMEDLYDELREKKRELDAELEEKSKRRAQLEAELEEGTAAVEAARRLDEEMSALVKEFSAFAQRYNSAQLLCTADGNPARFRPLFQALGDLVGKFHIEITAALKAA</sequence>
<keyword evidence="4" id="KW-1185">Reference proteome</keyword>
<dbReference type="EMBL" id="JAKLJA010000033">
    <property type="protein sequence ID" value="MCG5077291.1"/>
    <property type="molecule type" value="Genomic_DNA"/>
</dbReference>